<feature type="binding site" evidence="9">
    <location>
        <position position="308"/>
    </location>
    <ligand>
        <name>K(+)</name>
        <dbReference type="ChEBI" id="CHEBI:29103"/>
    </ligand>
</feature>
<feature type="domain" description="Carbohydrate kinase PfkB" evidence="11">
    <location>
        <begin position="19"/>
        <end position="310"/>
    </location>
</feature>
<proteinExistence type="inferred from homology"/>
<dbReference type="InterPro" id="IPR011877">
    <property type="entry name" value="Ribokinase"/>
</dbReference>
<keyword evidence="9" id="KW-0963">Cytoplasm</keyword>
<dbReference type="UniPathway" id="UPA00916">
    <property type="reaction ID" value="UER00889"/>
</dbReference>
<dbReference type="Pfam" id="PF00294">
    <property type="entry name" value="PfkB"/>
    <property type="match status" value="1"/>
</dbReference>
<feature type="binding site" evidence="9">
    <location>
        <begin position="55"/>
        <end position="59"/>
    </location>
    <ligand>
        <name>substrate</name>
    </ligand>
</feature>
<feature type="binding site" evidence="9">
    <location>
        <begin position="27"/>
        <end position="29"/>
    </location>
    <ligand>
        <name>substrate</name>
    </ligand>
</feature>
<dbReference type="PRINTS" id="PR00990">
    <property type="entry name" value="RIBOKINASE"/>
</dbReference>
<keyword evidence="7 9" id="KW-0630">Potassium</keyword>
<dbReference type="AlphaFoldDB" id="A0A6J4HIK1"/>
<evidence type="ECO:0000256" key="7">
    <source>
        <dbReference type="ARBA" id="ARBA00022958"/>
    </source>
</evidence>
<comment type="function">
    <text evidence="9">Catalyzes the phosphorylation of ribose at O-5 in a reaction requiring ATP and magnesium. The resulting D-ribose-5-phosphate can then be used either for sythesis of nucleotides, histidine, and tryptophan, or as a component of the pentose phosphate pathway.</text>
</comment>
<gene>
    <name evidence="9" type="primary">rbsK</name>
    <name evidence="12" type="ORF">AVDCRST_MAG77-671</name>
</gene>
<dbReference type="GO" id="GO:0005829">
    <property type="term" value="C:cytosol"/>
    <property type="evidence" value="ECO:0007669"/>
    <property type="project" value="TreeGrafter"/>
</dbReference>
<feature type="active site" description="Proton acceptor" evidence="9">
    <location>
        <position position="269"/>
    </location>
</feature>
<reference evidence="12" key="1">
    <citation type="submission" date="2020-02" db="EMBL/GenBank/DDBJ databases">
        <authorList>
            <person name="Meier V. D."/>
        </authorList>
    </citation>
    <scope>NUCLEOTIDE SEQUENCE</scope>
    <source>
        <strain evidence="12">AVDCRST_MAG77</strain>
    </source>
</reference>
<evidence type="ECO:0000256" key="8">
    <source>
        <dbReference type="ARBA" id="ARBA00023277"/>
    </source>
</evidence>
<sequence>MDRSEWGERGGLSAMARPRVCVVGSANVDLVFSAPRQPLPGESVSGTAFGMFIGGKGANQAVAAARAGAHVDFVGRLGSDAFGNDVAGALEQEGISLKHVTRDTQEGTGVAGVVVEPDGTNAIIVVPRANGRLSDKDVQRARGAISAAGLLLLQLEVSLDATLAAARVARRAGVTVVLNPAPARELPDALLQLADVITPNETETRVLTGIDAGTPEGARAAAQALRQRGVGTVLLTLGDRGALLLPPDGNALEVPSFPVRVVDTTAAGDAFCGALGVAMAEGRPMEEAARFACAAGALACTVMGAGPSLPPRLEIERLLAPAP</sequence>
<feature type="binding site" evidence="9">
    <location>
        <position position="200"/>
    </location>
    <ligand>
        <name>ATP</name>
        <dbReference type="ChEBI" id="CHEBI:30616"/>
    </ligand>
</feature>
<evidence type="ECO:0000256" key="10">
    <source>
        <dbReference type="NCBIfam" id="TIGR02152"/>
    </source>
</evidence>
<dbReference type="GO" id="GO:0005524">
    <property type="term" value="F:ATP binding"/>
    <property type="evidence" value="ECO:0007669"/>
    <property type="project" value="UniProtKB-UniRule"/>
</dbReference>
<dbReference type="InterPro" id="IPR011611">
    <property type="entry name" value="PfkB_dom"/>
</dbReference>
<comment type="subunit">
    <text evidence="9">Homodimer.</text>
</comment>
<feature type="binding site" evidence="9">
    <location>
        <begin position="236"/>
        <end position="241"/>
    </location>
    <ligand>
        <name>ATP</name>
        <dbReference type="ChEBI" id="CHEBI:30616"/>
    </ligand>
</feature>
<dbReference type="CDD" id="cd01174">
    <property type="entry name" value="ribokinase"/>
    <property type="match status" value="1"/>
</dbReference>
<keyword evidence="3 9" id="KW-0547">Nucleotide-binding</keyword>
<comment type="cofactor">
    <cofactor evidence="9">
        <name>Mg(2+)</name>
        <dbReference type="ChEBI" id="CHEBI:18420"/>
    </cofactor>
    <text evidence="9">Requires a divalent cation, most likely magnesium in vivo, as an electrophilic catalyst to aid phosphoryl group transfer. It is the chelate of the metal and the nucleotide that is the actual substrate.</text>
</comment>
<keyword evidence="1 9" id="KW-0808">Transferase</keyword>
<keyword evidence="5 9" id="KW-0067">ATP-binding</keyword>
<dbReference type="HAMAP" id="MF_01987">
    <property type="entry name" value="Ribokinase"/>
    <property type="match status" value="1"/>
</dbReference>
<dbReference type="GO" id="GO:0046872">
    <property type="term" value="F:metal ion binding"/>
    <property type="evidence" value="ECO:0007669"/>
    <property type="project" value="UniProtKB-KW"/>
</dbReference>
<dbReference type="InterPro" id="IPR002139">
    <property type="entry name" value="Ribo/fructo_kinase"/>
</dbReference>
<dbReference type="Gene3D" id="3.40.1190.20">
    <property type="match status" value="1"/>
</dbReference>
<keyword evidence="2 9" id="KW-0479">Metal-binding</keyword>
<accession>A0A6J4HIK1</accession>
<dbReference type="PANTHER" id="PTHR10584:SF166">
    <property type="entry name" value="RIBOKINASE"/>
    <property type="match status" value="1"/>
</dbReference>
<evidence type="ECO:0000259" key="11">
    <source>
        <dbReference type="Pfam" id="PF00294"/>
    </source>
</evidence>
<feature type="binding site" evidence="9">
    <location>
        <position position="263"/>
    </location>
    <ligand>
        <name>K(+)</name>
        <dbReference type="ChEBI" id="CHEBI:29103"/>
    </ligand>
</feature>
<dbReference type="EC" id="2.7.1.15" evidence="9 10"/>
<feature type="binding site" evidence="9">
    <location>
        <position position="269"/>
    </location>
    <ligand>
        <name>substrate</name>
    </ligand>
</feature>
<dbReference type="GO" id="GO:0004747">
    <property type="term" value="F:ribokinase activity"/>
    <property type="evidence" value="ECO:0007669"/>
    <property type="project" value="UniProtKB-UniRule"/>
</dbReference>
<comment type="activity regulation">
    <text evidence="9">Activated by a monovalent cation that binds near, but not in, the active site. The most likely occupant of the site in vivo is potassium. Ion binding induces a conformational change that may alter substrate affinity.</text>
</comment>
<keyword evidence="6 9" id="KW-0460">Magnesium</keyword>
<name>A0A6J4HIK1_9CHLR</name>
<feature type="binding site" evidence="9">
    <location>
        <position position="265"/>
    </location>
    <ligand>
        <name>K(+)</name>
        <dbReference type="ChEBI" id="CHEBI:29103"/>
    </ligand>
</feature>
<dbReference type="SUPFAM" id="SSF53613">
    <property type="entry name" value="Ribokinase-like"/>
    <property type="match status" value="1"/>
</dbReference>
<evidence type="ECO:0000256" key="6">
    <source>
        <dbReference type="ARBA" id="ARBA00022842"/>
    </source>
</evidence>
<feature type="binding site" evidence="9">
    <location>
        <position position="299"/>
    </location>
    <ligand>
        <name>K(+)</name>
        <dbReference type="ChEBI" id="CHEBI:29103"/>
    </ligand>
</feature>
<dbReference type="NCBIfam" id="TIGR02152">
    <property type="entry name" value="D_ribokin_bact"/>
    <property type="match status" value="1"/>
</dbReference>
<comment type="similarity">
    <text evidence="9">Belongs to the carbohydrate kinase PfkB family. Ribokinase subfamily.</text>
</comment>
<feature type="binding site" evidence="9">
    <location>
        <begin position="268"/>
        <end position="269"/>
    </location>
    <ligand>
        <name>ATP</name>
        <dbReference type="ChEBI" id="CHEBI:30616"/>
    </ligand>
</feature>
<evidence type="ECO:0000256" key="9">
    <source>
        <dbReference type="HAMAP-Rule" id="MF_01987"/>
    </source>
</evidence>
<evidence type="ECO:0000313" key="12">
    <source>
        <dbReference type="EMBL" id="CAA9224796.1"/>
    </source>
</evidence>
<feature type="binding site" evidence="9">
    <location>
        <position position="304"/>
    </location>
    <ligand>
        <name>K(+)</name>
        <dbReference type="ChEBI" id="CHEBI:29103"/>
    </ligand>
</feature>
<feature type="binding site" evidence="9">
    <location>
        <position position="302"/>
    </location>
    <ligand>
        <name>K(+)</name>
        <dbReference type="ChEBI" id="CHEBI:29103"/>
    </ligand>
</feature>
<dbReference type="PANTHER" id="PTHR10584">
    <property type="entry name" value="SUGAR KINASE"/>
    <property type="match status" value="1"/>
</dbReference>
<dbReference type="GO" id="GO:0019303">
    <property type="term" value="P:D-ribose catabolic process"/>
    <property type="evidence" value="ECO:0007669"/>
    <property type="project" value="UniProtKB-UniRule"/>
</dbReference>
<organism evidence="12">
    <name type="scientific">uncultured Chloroflexota bacterium</name>
    <dbReference type="NCBI Taxonomy" id="166587"/>
    <lineage>
        <taxon>Bacteria</taxon>
        <taxon>Bacillati</taxon>
        <taxon>Chloroflexota</taxon>
        <taxon>environmental samples</taxon>
    </lineage>
</organism>
<dbReference type="InterPro" id="IPR029056">
    <property type="entry name" value="Ribokinase-like"/>
</dbReference>
<keyword evidence="4 9" id="KW-0418">Kinase</keyword>
<keyword evidence="8 9" id="KW-0119">Carbohydrate metabolism</keyword>
<evidence type="ECO:0000256" key="2">
    <source>
        <dbReference type="ARBA" id="ARBA00022723"/>
    </source>
</evidence>
<evidence type="ECO:0000256" key="5">
    <source>
        <dbReference type="ARBA" id="ARBA00022840"/>
    </source>
</evidence>
<dbReference type="EMBL" id="CADCTC010000043">
    <property type="protein sequence ID" value="CAA9224796.1"/>
    <property type="molecule type" value="Genomic_DNA"/>
</dbReference>
<evidence type="ECO:0000256" key="4">
    <source>
        <dbReference type="ARBA" id="ARBA00022777"/>
    </source>
</evidence>
<evidence type="ECO:0000256" key="3">
    <source>
        <dbReference type="ARBA" id="ARBA00022741"/>
    </source>
</evidence>
<feature type="binding site" evidence="9">
    <location>
        <position position="156"/>
    </location>
    <ligand>
        <name>substrate</name>
    </ligand>
</feature>
<comment type="catalytic activity">
    <reaction evidence="9">
        <text>D-ribose + ATP = D-ribose 5-phosphate + ADP + H(+)</text>
        <dbReference type="Rhea" id="RHEA:13697"/>
        <dbReference type="ChEBI" id="CHEBI:15378"/>
        <dbReference type="ChEBI" id="CHEBI:30616"/>
        <dbReference type="ChEBI" id="CHEBI:47013"/>
        <dbReference type="ChEBI" id="CHEBI:78346"/>
        <dbReference type="ChEBI" id="CHEBI:456216"/>
        <dbReference type="EC" id="2.7.1.15"/>
    </reaction>
</comment>
<comment type="pathway">
    <text evidence="9">Carbohydrate metabolism; D-ribose degradation; D-ribose 5-phosphate from beta-D-ribopyranose: step 2/2.</text>
</comment>
<evidence type="ECO:0000256" key="1">
    <source>
        <dbReference type="ARBA" id="ARBA00022679"/>
    </source>
</evidence>
<protein>
    <recommendedName>
        <fullName evidence="9 10">Ribokinase</fullName>
        <shortName evidence="9">RK</shortName>
        <ecNumber evidence="9 10">2.7.1.15</ecNumber>
    </recommendedName>
</protein>
<comment type="caution">
    <text evidence="9">Lacks conserved residue(s) required for the propagation of feature annotation.</text>
</comment>
<comment type="subcellular location">
    <subcellularLocation>
        <location evidence="9">Cytoplasm</location>
    </subcellularLocation>
</comment>